<comment type="caution">
    <text evidence="2">The sequence shown here is derived from an EMBL/GenBank/DDBJ whole genome shotgun (WGS) entry which is preliminary data.</text>
</comment>
<accession>A0A5J4VRL8</accession>
<gene>
    <name evidence="2" type="ORF">EZS28_019167</name>
</gene>
<feature type="compositionally biased region" description="Basic and acidic residues" evidence="1">
    <location>
        <begin position="418"/>
        <end position="435"/>
    </location>
</feature>
<feature type="region of interest" description="Disordered" evidence="1">
    <location>
        <begin position="129"/>
        <end position="243"/>
    </location>
</feature>
<feature type="compositionally biased region" description="Basic and acidic residues" evidence="1">
    <location>
        <begin position="211"/>
        <end position="243"/>
    </location>
</feature>
<reference evidence="2 3" key="1">
    <citation type="submission" date="2019-03" db="EMBL/GenBank/DDBJ databases">
        <title>Single cell metagenomics reveals metabolic interactions within the superorganism composed of flagellate Streblomastix strix and complex community of Bacteroidetes bacteria on its surface.</title>
        <authorList>
            <person name="Treitli S.C."/>
            <person name="Kolisko M."/>
            <person name="Husnik F."/>
            <person name="Keeling P."/>
            <person name="Hampl V."/>
        </authorList>
    </citation>
    <scope>NUCLEOTIDE SEQUENCE [LARGE SCALE GENOMIC DNA]</scope>
    <source>
        <strain evidence="2">ST1C</strain>
    </source>
</reference>
<protein>
    <submittedName>
        <fullName evidence="2">Uncharacterized protein</fullName>
    </submittedName>
</protein>
<organism evidence="2 3">
    <name type="scientific">Streblomastix strix</name>
    <dbReference type="NCBI Taxonomy" id="222440"/>
    <lineage>
        <taxon>Eukaryota</taxon>
        <taxon>Metamonada</taxon>
        <taxon>Preaxostyla</taxon>
        <taxon>Oxymonadida</taxon>
        <taxon>Streblomastigidae</taxon>
        <taxon>Streblomastix</taxon>
    </lineage>
</organism>
<feature type="compositionally biased region" description="Basic and acidic residues" evidence="1">
    <location>
        <begin position="378"/>
        <end position="404"/>
    </location>
</feature>
<evidence type="ECO:0000313" key="3">
    <source>
        <dbReference type="Proteomes" id="UP000324800"/>
    </source>
</evidence>
<evidence type="ECO:0000256" key="1">
    <source>
        <dbReference type="SAM" id="MobiDB-lite"/>
    </source>
</evidence>
<feature type="region of interest" description="Disordered" evidence="1">
    <location>
        <begin position="357"/>
        <end position="435"/>
    </location>
</feature>
<feature type="compositionally biased region" description="Polar residues" evidence="1">
    <location>
        <begin position="199"/>
        <end position="210"/>
    </location>
</feature>
<dbReference type="EMBL" id="SNRW01005321">
    <property type="protein sequence ID" value="KAA6385308.1"/>
    <property type="molecule type" value="Genomic_DNA"/>
</dbReference>
<feature type="compositionally biased region" description="Basic residues" evidence="1">
    <location>
        <begin position="405"/>
        <end position="417"/>
    </location>
</feature>
<dbReference type="Proteomes" id="UP000324800">
    <property type="component" value="Unassembled WGS sequence"/>
</dbReference>
<name>A0A5J4VRL8_9EUKA</name>
<evidence type="ECO:0000313" key="2">
    <source>
        <dbReference type="EMBL" id="KAA6385308.1"/>
    </source>
</evidence>
<feature type="compositionally biased region" description="Acidic residues" evidence="1">
    <location>
        <begin position="362"/>
        <end position="377"/>
    </location>
</feature>
<dbReference type="AlphaFoldDB" id="A0A5J4VRL8"/>
<proteinExistence type="predicted"/>
<feature type="non-terminal residue" evidence="2">
    <location>
        <position position="435"/>
    </location>
</feature>
<sequence>MSAAQNIILTCWPRANRLFETVKDSWADDDDLGMKKVPVPEFLLNGNFIPSIAPASYFLFDLFSEIPQKEDIDVYEYNFTSHLKDMLHKDGLGDTTGSRSNEENLLINSMDSTTSLLNIQKLQFLAANEKEQEVQKSKRAKKRSKQKNKKSNANSELNSSIQSEQPKPLDVIDEGKEKQEDSDEDDEEKTPSPMKLLKSPNNQNSANKSGNQKEKQAKKGDKTNNLEISPLDRRSDEDKVNQGQDADHIDKNLVHIQQEMIQQSISAPILVPINPNILFDPRVAPPPQLPLFHPPMWLVGRTGRGLVDGFIWDSEKDKGMQGLQKRIDKKDIINENEGQIQPEGAIKEDVVRLNKKDIHDDDKDDSDEDDDKADDEDDKKNINAKKDQSHLSQEEQKMQRQREKNRLKKLRKKMKKRKEYEQTSEKQEAPTDDKT</sequence>
<feature type="compositionally biased region" description="Polar residues" evidence="1">
    <location>
        <begin position="156"/>
        <end position="165"/>
    </location>
</feature>
<feature type="compositionally biased region" description="Basic residues" evidence="1">
    <location>
        <begin position="137"/>
        <end position="150"/>
    </location>
</feature>